<dbReference type="GO" id="GO:0051082">
    <property type="term" value="F:unfolded protein binding"/>
    <property type="evidence" value="ECO:0007669"/>
    <property type="project" value="InterPro"/>
</dbReference>
<dbReference type="PROSITE" id="PS00297">
    <property type="entry name" value="HSP70_1"/>
    <property type="match status" value="1"/>
</dbReference>
<dbReference type="Gene3D" id="3.30.420.40">
    <property type="match status" value="2"/>
</dbReference>
<keyword evidence="2 5" id="KW-0547">Nucleotide-binding</keyword>
<dbReference type="HAMAP" id="MF_00679">
    <property type="entry name" value="HscA"/>
    <property type="match status" value="1"/>
</dbReference>
<dbReference type="Gene3D" id="1.20.1270.10">
    <property type="match status" value="1"/>
</dbReference>
<evidence type="ECO:0000313" key="8">
    <source>
        <dbReference type="Proteomes" id="UP000305539"/>
    </source>
</evidence>
<evidence type="ECO:0000256" key="5">
    <source>
        <dbReference type="HAMAP-Rule" id="MF_00679"/>
    </source>
</evidence>
<dbReference type="OrthoDB" id="9766019at2"/>
<dbReference type="Pfam" id="PF00012">
    <property type="entry name" value="HSP70"/>
    <property type="match status" value="1"/>
</dbReference>
<dbReference type="FunFam" id="2.60.34.10:FF:000005">
    <property type="entry name" value="Chaperone protein HscA homolog"/>
    <property type="match status" value="1"/>
</dbReference>
<keyword evidence="3 5" id="KW-0067">ATP-binding</keyword>
<dbReference type="InterPro" id="IPR010236">
    <property type="entry name" value="ISC_FeS_clus_asmbl_HscA"/>
</dbReference>
<reference evidence="7 8" key="1">
    <citation type="submission" date="2019-04" db="EMBL/GenBank/DDBJ databases">
        <title>Trinickia sp. 7GSK02, isolated from subtropical forest soil.</title>
        <authorList>
            <person name="Gao Z.-H."/>
            <person name="Qiu L.-H."/>
        </authorList>
    </citation>
    <scope>NUCLEOTIDE SEQUENCE [LARGE SCALE GENOMIC DNA]</scope>
    <source>
        <strain evidence="7 8">7GSK02</strain>
    </source>
</reference>
<keyword evidence="8" id="KW-1185">Reference proteome</keyword>
<sequence>MALLQISEPGMAPAPHQRRLAVGIDLGTTNSLVAAVRSSIPEVLPDEHGNLLLPSVVRYLAKGGRRIGHTAKAEAASDPRNTIVSVKRFMGRGKEEVEGHENAPYDFVDAPGMVQIRTIDGVKSPVEVSAEILATLRQRAEDTLGDELVGAVITVPAYFDEAQRQATKDAARLAGLNVLRLLNEPTAAAIAYGLDNGAEGLYAVYDLGGGTFDLSILKLTKGVFEVLAAGGDSALGGDDFDHALFRHVLAKAGIAARSLSHEDVRLLLDRVRETKEALSSAPSAMLEVTLSSGAKLDIAVAESEFADLVQDLVQRTLGPTKKALRDAKIAPKDVKGVVLVGGATRMPVIRRAVEAFFGQPPLVNLDPDQVVALGAAIQADLLAGNRGADGDDWLLLDVIPLSLGVETMGGLTEKIIPRNSTIPVARAQDFTTFKDGQTAMAIHVVQGERELVSDCRSLARFELRGIPPMAAGAARIRVTYQVDADGLLSVFAREQHSGVEASVVVKPSYGLADDDVARMLEESFKTAEIDMRARALREAQVEADRLVEATEAALAVDGELLAADERAEVDAVLESLRTLAKGDDTGAIEAATKALAAQTDEFAARRMDKGIRLALTGRKLDEI</sequence>
<dbReference type="PANTHER" id="PTHR19375">
    <property type="entry name" value="HEAT SHOCK PROTEIN 70KDA"/>
    <property type="match status" value="1"/>
</dbReference>
<accession>A0A4U1HMS3</accession>
<dbReference type="GO" id="GO:0005524">
    <property type="term" value="F:ATP binding"/>
    <property type="evidence" value="ECO:0007669"/>
    <property type="project" value="UniProtKB-KW"/>
</dbReference>
<dbReference type="GO" id="GO:0016226">
    <property type="term" value="P:iron-sulfur cluster assembly"/>
    <property type="evidence" value="ECO:0007669"/>
    <property type="project" value="InterPro"/>
</dbReference>
<dbReference type="Gene3D" id="2.60.34.10">
    <property type="entry name" value="Substrate Binding Domain Of DNAk, Chain A, domain 1"/>
    <property type="match status" value="1"/>
</dbReference>
<dbReference type="EMBL" id="SWJE01000016">
    <property type="protein sequence ID" value="TKC82599.1"/>
    <property type="molecule type" value="Genomic_DNA"/>
</dbReference>
<dbReference type="SUPFAM" id="SSF53067">
    <property type="entry name" value="Actin-like ATPase domain"/>
    <property type="match status" value="2"/>
</dbReference>
<proteinExistence type="inferred from homology"/>
<dbReference type="InterPro" id="IPR018181">
    <property type="entry name" value="Heat_shock_70_CS"/>
</dbReference>
<dbReference type="InterPro" id="IPR029047">
    <property type="entry name" value="HSP70_peptide-bd_sf"/>
</dbReference>
<protein>
    <recommendedName>
        <fullName evidence="5">Chaperone protein HscA homolog</fullName>
    </recommendedName>
</protein>
<dbReference type="NCBIfam" id="TIGR01991">
    <property type="entry name" value="HscA"/>
    <property type="match status" value="1"/>
</dbReference>
<dbReference type="InterPro" id="IPR043129">
    <property type="entry name" value="ATPase_NBD"/>
</dbReference>
<organism evidence="7 8">
    <name type="scientific">Trinickia terrae</name>
    <dbReference type="NCBI Taxonomy" id="2571161"/>
    <lineage>
        <taxon>Bacteria</taxon>
        <taxon>Pseudomonadati</taxon>
        <taxon>Pseudomonadota</taxon>
        <taxon>Betaproteobacteria</taxon>
        <taxon>Burkholderiales</taxon>
        <taxon>Burkholderiaceae</taxon>
        <taxon>Trinickia</taxon>
    </lineage>
</organism>
<dbReference type="Proteomes" id="UP000305539">
    <property type="component" value="Unassembled WGS sequence"/>
</dbReference>
<comment type="caution">
    <text evidence="7">The sequence shown here is derived from an EMBL/GenBank/DDBJ whole genome shotgun (WGS) entry which is preliminary data.</text>
</comment>
<dbReference type="NCBIfam" id="NF003520">
    <property type="entry name" value="PRK05183.1"/>
    <property type="match status" value="1"/>
</dbReference>
<dbReference type="AlphaFoldDB" id="A0A4U1HMS3"/>
<name>A0A4U1HMS3_9BURK</name>
<dbReference type="Gene3D" id="3.90.640.10">
    <property type="entry name" value="Actin, Chain A, domain 4"/>
    <property type="match status" value="1"/>
</dbReference>
<evidence type="ECO:0000313" key="7">
    <source>
        <dbReference type="EMBL" id="TKC82599.1"/>
    </source>
</evidence>
<dbReference type="PROSITE" id="PS01036">
    <property type="entry name" value="HSP70_3"/>
    <property type="match status" value="1"/>
</dbReference>
<dbReference type="RefSeq" id="WP_136898034.1">
    <property type="nucleotide sequence ID" value="NZ_SWJE01000016.1"/>
</dbReference>
<comment type="function">
    <text evidence="5">Chaperone involved in the maturation of iron-sulfur cluster-containing proteins. Has a low intrinsic ATPase activity which is markedly stimulated by HscB.</text>
</comment>
<dbReference type="FunFam" id="3.30.420.40:FF:000046">
    <property type="entry name" value="Chaperone protein HscA"/>
    <property type="match status" value="1"/>
</dbReference>
<dbReference type="InterPro" id="IPR029048">
    <property type="entry name" value="HSP70_C_sf"/>
</dbReference>
<evidence type="ECO:0000256" key="6">
    <source>
        <dbReference type="RuleBase" id="RU003322"/>
    </source>
</evidence>
<dbReference type="SUPFAM" id="SSF100934">
    <property type="entry name" value="Heat shock protein 70kD (HSP70), C-terminal subdomain"/>
    <property type="match status" value="1"/>
</dbReference>
<dbReference type="GO" id="GO:0140662">
    <property type="term" value="F:ATP-dependent protein folding chaperone"/>
    <property type="evidence" value="ECO:0007669"/>
    <property type="project" value="InterPro"/>
</dbReference>
<dbReference type="GO" id="GO:0016887">
    <property type="term" value="F:ATP hydrolysis activity"/>
    <property type="evidence" value="ECO:0007669"/>
    <property type="project" value="UniProtKB-UniRule"/>
</dbReference>
<comment type="similarity">
    <text evidence="1 5 6">Belongs to the heat shock protein 70 family.</text>
</comment>
<evidence type="ECO:0000256" key="4">
    <source>
        <dbReference type="ARBA" id="ARBA00023186"/>
    </source>
</evidence>
<evidence type="ECO:0000256" key="2">
    <source>
        <dbReference type="ARBA" id="ARBA00022741"/>
    </source>
</evidence>
<evidence type="ECO:0000256" key="1">
    <source>
        <dbReference type="ARBA" id="ARBA00007381"/>
    </source>
</evidence>
<dbReference type="SUPFAM" id="SSF100920">
    <property type="entry name" value="Heat shock protein 70kD (HSP70), peptide-binding domain"/>
    <property type="match status" value="1"/>
</dbReference>
<dbReference type="PRINTS" id="PR00301">
    <property type="entry name" value="HEATSHOCK70"/>
</dbReference>
<dbReference type="PROSITE" id="PS00329">
    <property type="entry name" value="HSP70_2"/>
    <property type="match status" value="1"/>
</dbReference>
<gene>
    <name evidence="5 7" type="primary">hscA</name>
    <name evidence="7" type="ORF">FAZ69_26315</name>
</gene>
<evidence type="ECO:0000256" key="3">
    <source>
        <dbReference type="ARBA" id="ARBA00022840"/>
    </source>
</evidence>
<dbReference type="InterPro" id="IPR013126">
    <property type="entry name" value="Hsp_70_fam"/>
</dbReference>
<keyword evidence="4 5" id="KW-0143">Chaperone</keyword>